<feature type="binding site" evidence="14">
    <location>
        <position position="162"/>
    </location>
    <ligand>
        <name>NADPH</name>
        <dbReference type="ChEBI" id="CHEBI:57783"/>
    </ligand>
</feature>
<keyword evidence="7 12" id="KW-0791">Threonine biosynthesis</keyword>
<dbReference type="Pfam" id="PF00742">
    <property type="entry name" value="Homoserine_dh"/>
    <property type="match status" value="1"/>
</dbReference>
<feature type="binding site" evidence="14">
    <location>
        <begin position="45"/>
        <end position="50"/>
    </location>
    <ligand>
        <name>NADP(+)</name>
        <dbReference type="ChEBI" id="CHEBI:58349"/>
    </ligand>
</feature>
<evidence type="ECO:0000256" key="14">
    <source>
        <dbReference type="PIRSR" id="PIRSR036497-2"/>
    </source>
</evidence>
<dbReference type="SUPFAM" id="SSF55347">
    <property type="entry name" value="Glyceraldehyde-3-phosphate dehydrogenase-like, C-terminal domain"/>
    <property type="match status" value="1"/>
</dbReference>
<evidence type="ECO:0000256" key="15">
    <source>
        <dbReference type="RuleBase" id="RU000579"/>
    </source>
</evidence>
<feature type="domain" description="Homoserine dehydrogenase catalytic" evidence="17">
    <location>
        <begin position="195"/>
        <end position="372"/>
    </location>
</feature>
<evidence type="ECO:0000256" key="9">
    <source>
        <dbReference type="ARBA" id="ARBA00023053"/>
    </source>
</evidence>
<keyword evidence="12 14" id="KW-0521">NADP</keyword>
<dbReference type="PROSITE" id="PS01042">
    <property type="entry name" value="HOMOSER_DHGENASE"/>
    <property type="match status" value="1"/>
</dbReference>
<evidence type="ECO:0000256" key="13">
    <source>
        <dbReference type="PIRSR" id="PIRSR036497-1"/>
    </source>
</evidence>
<dbReference type="InterPro" id="IPR005106">
    <property type="entry name" value="Asp/hSer_DH_NAD-bd"/>
</dbReference>
<evidence type="ECO:0000256" key="2">
    <source>
        <dbReference type="ARBA" id="ARBA00005062"/>
    </source>
</evidence>
<dbReference type="PIRSF" id="PIRSF036497">
    <property type="entry name" value="HDH_short"/>
    <property type="match status" value="1"/>
</dbReference>
<evidence type="ECO:0000256" key="12">
    <source>
        <dbReference type="PIRNR" id="PIRNR036497"/>
    </source>
</evidence>
<dbReference type="PANTHER" id="PTHR43331">
    <property type="entry name" value="HOMOSERINE DEHYDROGENASE"/>
    <property type="match status" value="1"/>
</dbReference>
<dbReference type="Gene3D" id="3.40.50.720">
    <property type="entry name" value="NAD(P)-binding Rossmann-like Domain"/>
    <property type="match status" value="1"/>
</dbReference>
<evidence type="ECO:0000256" key="5">
    <source>
        <dbReference type="ARBA" id="ARBA00013376"/>
    </source>
</evidence>
<dbReference type="EC" id="1.1.1.3" evidence="4 12"/>
<evidence type="ECO:0000256" key="10">
    <source>
        <dbReference type="ARBA" id="ARBA00023167"/>
    </source>
</evidence>
<sequence>MEERPEKDSTIIANRSKRLKPPGAVIRSWWLYLKEGAMMNIALIGCGGVGKAFINLLQEREKELETQGIDISLKYIIGSKGGIYDPQGINKEDFIKYAASEEDITKYPEGGSRKLSIDNIIENKDVDILIELTPTSRDTGEPGMTHITKALSSGISVVTGNKGPIMLAYGKLKSLAKDNGVQLAIGCTTGGALPSINAGVFDLAGSSILSIEGVLNGTTNYIIQEMEAKSISFEEALKKAQESGIAEADPSLDIEGWDTAMKMLILVNVLMGEDKTLNDIKVSGIKEITLKDIERAKAKGKKLKLVGKAVKEKEKLVMSVDLEEISVDHPLYGVDGKNKGVRYVSDTLGDLTISGGASGTKAAAASVLRDIVNIHKGYRFV</sequence>
<dbReference type="Pfam" id="PF03447">
    <property type="entry name" value="NAD_binding_3"/>
    <property type="match status" value="1"/>
</dbReference>
<comment type="pathway">
    <text evidence="2 15">Amino-acid biosynthesis; L-methionine biosynthesis via de novo pathway; L-homoserine from L-aspartate: step 3/3.</text>
</comment>
<name>A0A1M6AY16_9FIRM</name>
<dbReference type="GO" id="GO:0009086">
    <property type="term" value="P:methionine biosynthetic process"/>
    <property type="evidence" value="ECO:0007669"/>
    <property type="project" value="UniProtKB-KW"/>
</dbReference>
<dbReference type="UniPathway" id="UPA00050">
    <property type="reaction ID" value="UER00063"/>
</dbReference>
<organism evidence="19 20">
    <name type="scientific">Lutispora thermophila DSM 19022</name>
    <dbReference type="NCBI Taxonomy" id="1122184"/>
    <lineage>
        <taxon>Bacteria</taxon>
        <taxon>Bacillati</taxon>
        <taxon>Bacillota</taxon>
        <taxon>Clostridia</taxon>
        <taxon>Lutisporales</taxon>
        <taxon>Lutisporaceae</taxon>
        <taxon>Lutispora</taxon>
    </lineage>
</organism>
<evidence type="ECO:0000256" key="1">
    <source>
        <dbReference type="ARBA" id="ARBA00005056"/>
    </source>
</evidence>
<evidence type="ECO:0000256" key="4">
    <source>
        <dbReference type="ARBA" id="ARBA00013213"/>
    </source>
</evidence>
<dbReference type="UniPathway" id="UPA00051">
    <property type="reaction ID" value="UER00465"/>
</dbReference>
<evidence type="ECO:0000313" key="20">
    <source>
        <dbReference type="Proteomes" id="UP000184442"/>
    </source>
</evidence>
<dbReference type="EMBL" id="FQZS01000003">
    <property type="protein sequence ID" value="SHI41409.1"/>
    <property type="molecule type" value="Genomic_DNA"/>
</dbReference>
<comment type="pathway">
    <text evidence="1 15">Amino-acid biosynthesis; L-threonine biosynthesis; L-threonine from L-aspartate: step 3/5.</text>
</comment>
<evidence type="ECO:0000259" key="18">
    <source>
        <dbReference type="Pfam" id="PF03447"/>
    </source>
</evidence>
<gene>
    <name evidence="19" type="ORF">SAMN02745176_00178</name>
</gene>
<dbReference type="AlphaFoldDB" id="A0A1M6AY16"/>
<evidence type="ECO:0000256" key="16">
    <source>
        <dbReference type="RuleBase" id="RU004171"/>
    </source>
</evidence>
<feature type="domain" description="Aspartate/homoserine dehydrogenase NAD-binding" evidence="18">
    <location>
        <begin position="45"/>
        <end position="183"/>
    </location>
</feature>
<dbReference type="GO" id="GO:0050661">
    <property type="term" value="F:NADP binding"/>
    <property type="evidence" value="ECO:0007669"/>
    <property type="project" value="InterPro"/>
</dbReference>
<dbReference type="RefSeq" id="WP_333782531.1">
    <property type="nucleotide sequence ID" value="NZ_FQZS01000003.1"/>
</dbReference>
<evidence type="ECO:0000256" key="11">
    <source>
        <dbReference type="ARBA" id="ARBA00048841"/>
    </source>
</evidence>
<dbReference type="STRING" id="1122184.SAMN02745176_00178"/>
<evidence type="ECO:0000256" key="3">
    <source>
        <dbReference type="ARBA" id="ARBA00006753"/>
    </source>
</evidence>
<evidence type="ECO:0000259" key="17">
    <source>
        <dbReference type="Pfam" id="PF00742"/>
    </source>
</evidence>
<dbReference type="InterPro" id="IPR022697">
    <property type="entry name" value="HDH_short"/>
</dbReference>
<dbReference type="SUPFAM" id="SSF51735">
    <property type="entry name" value="NAD(P)-binding Rossmann-fold domains"/>
    <property type="match status" value="1"/>
</dbReference>
<feature type="active site" description="Proton donor" evidence="13">
    <location>
        <position position="262"/>
    </location>
</feature>
<reference evidence="19 20" key="1">
    <citation type="submission" date="2016-11" db="EMBL/GenBank/DDBJ databases">
        <authorList>
            <person name="Jaros S."/>
            <person name="Januszkiewicz K."/>
            <person name="Wedrychowicz H."/>
        </authorList>
    </citation>
    <scope>NUCLEOTIDE SEQUENCE [LARGE SCALE GENOMIC DNA]</scope>
    <source>
        <strain evidence="19 20">DSM 19022</strain>
    </source>
</reference>
<proteinExistence type="inferred from homology"/>
<protein>
    <recommendedName>
        <fullName evidence="5 12">Homoserine dehydrogenase</fullName>
        <shortName evidence="12">HDH</shortName>
        <ecNumber evidence="4 12">1.1.1.3</ecNumber>
    </recommendedName>
</protein>
<dbReference type="NCBIfam" id="NF004976">
    <property type="entry name" value="PRK06349.1"/>
    <property type="match status" value="1"/>
</dbReference>
<dbReference type="FunFam" id="3.30.360.10:FF:000005">
    <property type="entry name" value="Homoserine dehydrogenase"/>
    <property type="match status" value="1"/>
</dbReference>
<comment type="similarity">
    <text evidence="3 12 16">Belongs to the homoserine dehydrogenase family.</text>
</comment>
<dbReference type="Gene3D" id="3.30.360.10">
    <property type="entry name" value="Dihydrodipicolinate Reductase, domain 2"/>
    <property type="match status" value="1"/>
</dbReference>
<keyword evidence="6 12" id="KW-0028">Amino-acid biosynthesis</keyword>
<evidence type="ECO:0000313" key="19">
    <source>
        <dbReference type="EMBL" id="SHI41409.1"/>
    </source>
</evidence>
<accession>A0A1M6AY16</accession>
<dbReference type="InterPro" id="IPR036291">
    <property type="entry name" value="NAD(P)-bd_dom_sf"/>
</dbReference>
<evidence type="ECO:0000256" key="7">
    <source>
        <dbReference type="ARBA" id="ARBA00022697"/>
    </source>
</evidence>
<dbReference type="InterPro" id="IPR019811">
    <property type="entry name" value="HDH_CS"/>
</dbReference>
<dbReference type="GO" id="GO:0004412">
    <property type="term" value="F:homoserine dehydrogenase activity"/>
    <property type="evidence" value="ECO:0007669"/>
    <property type="project" value="UniProtKB-EC"/>
</dbReference>
<keyword evidence="10 12" id="KW-0486">Methionine biosynthesis</keyword>
<dbReference type="PANTHER" id="PTHR43331:SF1">
    <property type="entry name" value="HOMOSERINE DEHYDROGENASE"/>
    <property type="match status" value="1"/>
</dbReference>
<keyword evidence="8 12" id="KW-0560">Oxidoreductase</keyword>
<evidence type="ECO:0000256" key="6">
    <source>
        <dbReference type="ARBA" id="ARBA00022605"/>
    </source>
</evidence>
<keyword evidence="20" id="KW-1185">Reference proteome</keyword>
<feature type="binding site" evidence="14">
    <location>
        <position position="247"/>
    </location>
    <ligand>
        <name>L-homoserine</name>
        <dbReference type="ChEBI" id="CHEBI:57476"/>
    </ligand>
</feature>
<dbReference type="GO" id="GO:0009088">
    <property type="term" value="P:threonine biosynthetic process"/>
    <property type="evidence" value="ECO:0007669"/>
    <property type="project" value="UniProtKB-UniPathway"/>
</dbReference>
<evidence type="ECO:0000256" key="8">
    <source>
        <dbReference type="ARBA" id="ARBA00023002"/>
    </source>
</evidence>
<keyword evidence="9" id="KW-0915">Sodium</keyword>
<comment type="catalytic activity">
    <reaction evidence="11">
        <text>L-homoserine + NADP(+) = L-aspartate 4-semialdehyde + NADPH + H(+)</text>
        <dbReference type="Rhea" id="RHEA:15761"/>
        <dbReference type="ChEBI" id="CHEBI:15378"/>
        <dbReference type="ChEBI" id="CHEBI:57476"/>
        <dbReference type="ChEBI" id="CHEBI:57783"/>
        <dbReference type="ChEBI" id="CHEBI:58349"/>
        <dbReference type="ChEBI" id="CHEBI:537519"/>
        <dbReference type="EC" id="1.1.1.3"/>
    </reaction>
    <physiologicalReaction direction="right-to-left" evidence="11">
        <dbReference type="Rhea" id="RHEA:15763"/>
    </physiologicalReaction>
</comment>
<dbReference type="Proteomes" id="UP000184442">
    <property type="component" value="Unassembled WGS sequence"/>
</dbReference>
<dbReference type="InterPro" id="IPR001342">
    <property type="entry name" value="HDH_cat"/>
</dbReference>